<feature type="domain" description="Glycosyltransferase 2-like" evidence="1">
    <location>
        <begin position="6"/>
        <end position="131"/>
    </location>
</feature>
<evidence type="ECO:0000313" key="2">
    <source>
        <dbReference type="EMBL" id="MRS60941.1"/>
    </source>
</evidence>
<dbReference type="AlphaFoldDB" id="A0A7K0EH82"/>
<dbReference type="InterPro" id="IPR001173">
    <property type="entry name" value="Glyco_trans_2-like"/>
</dbReference>
<evidence type="ECO:0000259" key="1">
    <source>
        <dbReference type="Pfam" id="PF00535"/>
    </source>
</evidence>
<dbReference type="SUPFAM" id="SSF53448">
    <property type="entry name" value="Nucleotide-diphospho-sugar transferases"/>
    <property type="match status" value="1"/>
</dbReference>
<dbReference type="RefSeq" id="WP_154174330.1">
    <property type="nucleotide sequence ID" value="NZ_WJXZ01000002.1"/>
</dbReference>
<comment type="caution">
    <text evidence="2">The sequence shown here is derived from an EMBL/GenBank/DDBJ whole genome shotgun (WGS) entry which is preliminary data.</text>
</comment>
<name>A0A7K0EH82_9BACT</name>
<protein>
    <submittedName>
        <fullName evidence="2">Glycosyltransferase</fullName>
    </submittedName>
</protein>
<reference evidence="2 3" key="1">
    <citation type="journal article" date="2018" name="Antonie Van Leeuwenhoek">
        <title>Larkinella terrae sp. nov., isolated from soil on Jeju Island, South Korea.</title>
        <authorList>
            <person name="Ten L.N."/>
            <person name="Jeon J."/>
            <person name="Park S.J."/>
            <person name="Park S."/>
            <person name="Lee S.Y."/>
            <person name="Kim M.K."/>
            <person name="Jung H.Y."/>
        </authorList>
    </citation>
    <scope>NUCLEOTIDE SEQUENCE [LARGE SCALE GENOMIC DNA]</scope>
    <source>
        <strain evidence="2 3">KCTC 52001</strain>
    </source>
</reference>
<dbReference type="Pfam" id="PF00535">
    <property type="entry name" value="Glycos_transf_2"/>
    <property type="match status" value="1"/>
</dbReference>
<dbReference type="Gene3D" id="3.90.550.10">
    <property type="entry name" value="Spore Coat Polysaccharide Biosynthesis Protein SpsA, Chain A"/>
    <property type="match status" value="1"/>
</dbReference>
<dbReference type="EMBL" id="WJXZ01000002">
    <property type="protein sequence ID" value="MRS60941.1"/>
    <property type="molecule type" value="Genomic_DNA"/>
</dbReference>
<dbReference type="OrthoDB" id="9815829at2"/>
<dbReference type="PANTHER" id="PTHR22916:SF3">
    <property type="entry name" value="UDP-GLCNAC:BETAGAL BETA-1,3-N-ACETYLGLUCOSAMINYLTRANSFERASE-LIKE PROTEIN 1"/>
    <property type="match status" value="1"/>
</dbReference>
<proteinExistence type="predicted"/>
<keyword evidence="2" id="KW-0808">Transferase</keyword>
<evidence type="ECO:0000313" key="3">
    <source>
        <dbReference type="Proteomes" id="UP000441754"/>
    </source>
</evidence>
<gene>
    <name evidence="2" type="ORF">GJJ30_06510</name>
</gene>
<dbReference type="GO" id="GO:0016758">
    <property type="term" value="F:hexosyltransferase activity"/>
    <property type="evidence" value="ECO:0007669"/>
    <property type="project" value="UniProtKB-ARBA"/>
</dbReference>
<dbReference type="InterPro" id="IPR029044">
    <property type="entry name" value="Nucleotide-diphossugar_trans"/>
</dbReference>
<dbReference type="Proteomes" id="UP000441754">
    <property type="component" value="Unassembled WGS sequence"/>
</dbReference>
<keyword evidence="3" id="KW-1185">Reference proteome</keyword>
<accession>A0A7K0EH82</accession>
<organism evidence="2 3">
    <name type="scientific">Larkinella terrae</name>
    <dbReference type="NCBI Taxonomy" id="2025311"/>
    <lineage>
        <taxon>Bacteria</taxon>
        <taxon>Pseudomonadati</taxon>
        <taxon>Bacteroidota</taxon>
        <taxon>Cytophagia</taxon>
        <taxon>Cytophagales</taxon>
        <taxon>Spirosomataceae</taxon>
        <taxon>Larkinella</taxon>
    </lineage>
</organism>
<sequence length="294" mass="33731">MVTVTVGLPVYNAAPYLAEAIQSVINQSFTDWELVVVDDGSTDESLAIARSFTDPRIKLIADGKNTGQSVRLNQISRMATGKYIARMDADDVMTVDRLQTQVHFMNEHSEVDLVSSYVYSIGTDNKVYGMRGTTHLPQTLGEAVSGFPIVHPAVLTRRSWSVANPYNEQIPRVQDYELWLRTWHTSRFFIINRPLLFYREIGIPYKNKYLRSSAQIRHILETQYRTELGWRKTYQIKTKTVLKGALYVLFNLLNREDWLLKRRNRPLSSEDQSVAEKLLAKATNRPKIASFSPL</sequence>
<dbReference type="PANTHER" id="PTHR22916">
    <property type="entry name" value="GLYCOSYLTRANSFERASE"/>
    <property type="match status" value="1"/>
</dbReference>